<keyword evidence="6" id="KW-0695">RNA-directed DNA polymerase</keyword>
<evidence type="ECO:0000256" key="6">
    <source>
        <dbReference type="ARBA" id="ARBA00022918"/>
    </source>
</evidence>
<keyword evidence="5" id="KW-0378">Hydrolase</keyword>
<dbReference type="InterPro" id="IPR016197">
    <property type="entry name" value="Chromo-like_dom_sf"/>
</dbReference>
<dbReference type="Gene3D" id="3.30.420.10">
    <property type="entry name" value="Ribonuclease H-like superfamily/Ribonuclease H"/>
    <property type="match status" value="1"/>
</dbReference>
<dbReference type="Gene3D" id="2.40.50.40">
    <property type="match status" value="1"/>
</dbReference>
<dbReference type="SUPFAM" id="SSF54160">
    <property type="entry name" value="Chromo domain-like"/>
    <property type="match status" value="1"/>
</dbReference>
<dbReference type="InterPro" id="IPR041588">
    <property type="entry name" value="Integrase_H2C2"/>
</dbReference>
<dbReference type="InterPro" id="IPR001584">
    <property type="entry name" value="Integrase_cat-core"/>
</dbReference>
<dbReference type="SUPFAM" id="SSF53098">
    <property type="entry name" value="Ribonuclease H-like"/>
    <property type="match status" value="1"/>
</dbReference>
<feature type="coiled-coil region" evidence="7">
    <location>
        <begin position="1549"/>
        <end position="1576"/>
    </location>
</feature>
<feature type="compositionally biased region" description="Basic and acidic residues" evidence="8">
    <location>
        <begin position="531"/>
        <end position="548"/>
    </location>
</feature>
<feature type="compositionally biased region" description="Polar residues" evidence="8">
    <location>
        <begin position="67"/>
        <end position="87"/>
    </location>
</feature>
<dbReference type="Pfam" id="PF00385">
    <property type="entry name" value="Chromo"/>
    <property type="match status" value="1"/>
</dbReference>
<dbReference type="GO" id="GO:0016787">
    <property type="term" value="F:hydrolase activity"/>
    <property type="evidence" value="ECO:0007669"/>
    <property type="project" value="UniProtKB-KW"/>
</dbReference>
<keyword evidence="1" id="KW-0808">Transferase</keyword>
<evidence type="ECO:0000313" key="11">
    <source>
        <dbReference type="EMBL" id="KAJ0392354.1"/>
    </source>
</evidence>
<keyword evidence="4" id="KW-0255">Endonuclease</keyword>
<keyword evidence="7" id="KW-0175">Coiled coil</keyword>
<dbReference type="Gene3D" id="1.10.340.70">
    <property type="match status" value="1"/>
</dbReference>
<organism evidence="11 12">
    <name type="scientific">Pythium insidiosum</name>
    <name type="common">Pythiosis disease agent</name>
    <dbReference type="NCBI Taxonomy" id="114742"/>
    <lineage>
        <taxon>Eukaryota</taxon>
        <taxon>Sar</taxon>
        <taxon>Stramenopiles</taxon>
        <taxon>Oomycota</taxon>
        <taxon>Peronosporomycetes</taxon>
        <taxon>Pythiales</taxon>
        <taxon>Pythiaceae</taxon>
        <taxon>Pythium</taxon>
    </lineage>
</organism>
<dbReference type="Pfam" id="PF17921">
    <property type="entry name" value="Integrase_H2C2"/>
    <property type="match status" value="1"/>
</dbReference>
<evidence type="ECO:0000256" key="3">
    <source>
        <dbReference type="ARBA" id="ARBA00022722"/>
    </source>
</evidence>
<name>A0AAD5LAI5_PYTIN</name>
<accession>A0AAD5LAI5</accession>
<evidence type="ECO:0008006" key="13">
    <source>
        <dbReference type="Google" id="ProtNLM"/>
    </source>
</evidence>
<keyword evidence="12" id="KW-1185">Reference proteome</keyword>
<feature type="region of interest" description="Disordered" evidence="8">
    <location>
        <begin position="600"/>
        <end position="651"/>
    </location>
</feature>
<dbReference type="InterPro" id="IPR043128">
    <property type="entry name" value="Rev_trsase/Diguanyl_cyclase"/>
</dbReference>
<reference evidence="11" key="1">
    <citation type="submission" date="2021-12" db="EMBL/GenBank/DDBJ databases">
        <title>Prjna785345.</title>
        <authorList>
            <person name="Rujirawat T."/>
            <person name="Krajaejun T."/>
        </authorList>
    </citation>
    <scope>NUCLEOTIDE SEQUENCE</scope>
    <source>
        <strain evidence="11">Pi057C3</strain>
    </source>
</reference>
<feature type="region of interest" description="Disordered" evidence="8">
    <location>
        <begin position="531"/>
        <end position="586"/>
    </location>
</feature>
<feature type="compositionally biased region" description="Basic and acidic residues" evidence="8">
    <location>
        <begin position="571"/>
        <end position="583"/>
    </location>
</feature>
<comment type="caution">
    <text evidence="11">The sequence shown here is derived from an EMBL/GenBank/DDBJ whole genome shotgun (WGS) entry which is preliminary data.</text>
</comment>
<dbReference type="PANTHER" id="PTHR37984:SF5">
    <property type="entry name" value="PROTEIN NYNRIN-LIKE"/>
    <property type="match status" value="1"/>
</dbReference>
<dbReference type="Proteomes" id="UP001209570">
    <property type="component" value="Unassembled WGS sequence"/>
</dbReference>
<evidence type="ECO:0000256" key="2">
    <source>
        <dbReference type="ARBA" id="ARBA00022695"/>
    </source>
</evidence>
<sequence>MPGSASSPLALAPATSTRLGFPDAEDEHKSEEYHTSGSGNGVQPTRAATVMKVTSTGIKPNREQSRRSTSPAEQLQSSRTPPTSEVTLAATSDPALQVLRDEVNRLLRPRLGWLARFDAAQVYEPAASKLMLHNIILDDLSVVEQIAVFQSVMVDAGISFINLVPAFARRESEFAGLAPPTVQTQLFEARWAITAMVARYTELRRTQAPAIIQSSAFVPHPRTVEGCDANPYAMRKASSVISSSHWSQLRLQAPTALPPAQVQTQPAFGAVPPAFATPTPVFVQPATFPNPVYPSQRPPTVDEPMEQAPDYFPGHEPAHAASQPAFGMPEYAREPAHPAQGHDARWQVPCGYAPPAYARPFIPFNSLEKLSGTEPLADRRIWWEEYKYLARAGSWTDMEKCEYLRMYLTKSARLWYKQLLVKFGTHRLTWKKLAAAFKEEFLESNESAFEKYCYLSQAKNETPRQYLWRLNVAAKEAGISIREPVAVERHVTRYVSSLRDPQVRSLLLGASFGTVEQLEMQLRLYERRSQVGRDDGAHRDRGASKARDASTYIAQHQVRSEAEYESDDESQLERRRTVQFHDADEYDSDAYVPVSSTYQVSAQGPVQPHRNGPPKWKSQPSAKPKWASAPAQAARVPPRSQFGNANASSQPASSSNACFTCACGPAHNKPEECPTARILEEVKAWYKAGNMNAEAPLPASVLQHLNFLDLARQLGLELSFKERLKVKGVGDITTYVTARARVKITLGVSVVYYMDIWCGNIGEGIQCLLGMDFMVSAGVRLSAYDGMVRLPEEESVRLANGGLPARFPKKTPVSTQSDLTIGPGSELAPTCRLAQTFKVVSQKLAEPASAPAEDAGTSDEVEDNAEVYYHEGTDYVHLDVLRDQLAELPQFNKSAPPADMRDADAGEYDENTPEELAKLRAILEKHQPAFISSGNALPPPAGAWFATSRSHQVVKGIDQLQFPTSLKGIQSFLGSLNYYHKFIEDYSVIASCLYELTEEQIKAGRDLERPKLATLQDAELRYHESEKEVLALLRVLKTFYTLVAGHELVVYTRFSVLKWIMTSKTLADRLLKWATFLSPWTFEVRKVDRDQDGLAALFAAGITPREKLDEIAEALAPVKASRHRLPVVSLEMLDAEYSGYLLSFDGAAKLKTNAGSASFVLWRLPEWEPVHAQGIYLTGVTVNEAEYHGMLYGLRLRLNNAKPVKHQLVPRVPKLQFVRDTNAGSSKNAVGMMVYDSKAVSGGGSPALTREEVQNVLKVVDPYVVDAQGVLKYVSAAAQPGRAREQVARLVVPPALRDDVMHLHHSDMQGGHQGISRTYERLRAEYYWREMYRDVERFVTQCEDCATAKGTPPGASPSPGNVMPDYPMHIISMDFVIPLPASRQGSTALLLFQDMFSGYIMCKAMKDTSAQAVAEAYEEVVFRRFGASSEIRHDRDPRFMSEVFRAFAWMMKSQQRATLAYRPQANGQQERSVQSVVRTVKAYVSEPAQEDWEDLASRLVFALNTSLDATRRETPFFLMHGWDAKTTMAAMLAPMPASGGTKPKAYAWRIGIQRQYEACQDQARQLQARAKRARASERNVAWESLPDSKKAGLEVGDAVWLYIAKVKEGLSRKLAHHWHGPFRIVEKNASFMCKLHVRDSPYRLFPWVHISRLKPRLLFESRPTTPPADLADDDDFDAALLPEDSWLPDDASDEYEVEELLDVRWRKTRAGQREKEYLVKWRDYAEPTWEPLRQLNCSRLLHEFNHSVRGRARFAAMQVDDGASAH</sequence>
<dbReference type="FunFam" id="1.10.340.70:FF:000001">
    <property type="entry name" value="Retrovirus-related Pol polyprotein from transposon gypsy-like Protein"/>
    <property type="match status" value="1"/>
</dbReference>
<dbReference type="SMART" id="SM00298">
    <property type="entry name" value="CHROMO"/>
    <property type="match status" value="1"/>
</dbReference>
<feature type="compositionally biased region" description="Low complexity" evidence="8">
    <location>
        <begin position="1"/>
        <end position="17"/>
    </location>
</feature>
<dbReference type="InterPro" id="IPR036397">
    <property type="entry name" value="RNaseH_sf"/>
</dbReference>
<dbReference type="PROSITE" id="PS50013">
    <property type="entry name" value="CHROMO_2"/>
    <property type="match status" value="1"/>
</dbReference>
<proteinExistence type="predicted"/>
<evidence type="ECO:0000256" key="5">
    <source>
        <dbReference type="ARBA" id="ARBA00022801"/>
    </source>
</evidence>
<dbReference type="GO" id="GO:0003676">
    <property type="term" value="F:nucleic acid binding"/>
    <property type="evidence" value="ECO:0007669"/>
    <property type="project" value="InterPro"/>
</dbReference>
<evidence type="ECO:0000256" key="1">
    <source>
        <dbReference type="ARBA" id="ARBA00022679"/>
    </source>
</evidence>
<dbReference type="InterPro" id="IPR050951">
    <property type="entry name" value="Retrovirus_Pol_polyprotein"/>
</dbReference>
<dbReference type="SUPFAM" id="SSF56672">
    <property type="entry name" value="DNA/RNA polymerases"/>
    <property type="match status" value="1"/>
</dbReference>
<dbReference type="InterPro" id="IPR000953">
    <property type="entry name" value="Chromo/chromo_shadow_dom"/>
</dbReference>
<keyword evidence="2" id="KW-0548">Nucleotidyltransferase</keyword>
<dbReference type="Gene3D" id="3.30.70.270">
    <property type="match status" value="1"/>
</dbReference>
<dbReference type="InterPro" id="IPR023780">
    <property type="entry name" value="Chromo_domain"/>
</dbReference>
<evidence type="ECO:0000256" key="4">
    <source>
        <dbReference type="ARBA" id="ARBA00022759"/>
    </source>
</evidence>
<feature type="compositionally biased region" description="Low complexity" evidence="8">
    <location>
        <begin position="617"/>
        <end position="634"/>
    </location>
</feature>
<keyword evidence="3" id="KW-0540">Nuclease</keyword>
<dbReference type="InterPro" id="IPR012337">
    <property type="entry name" value="RNaseH-like_sf"/>
</dbReference>
<dbReference type="PROSITE" id="PS50994">
    <property type="entry name" value="INTEGRASE"/>
    <property type="match status" value="1"/>
</dbReference>
<dbReference type="GO" id="GO:0015074">
    <property type="term" value="P:DNA integration"/>
    <property type="evidence" value="ECO:0007669"/>
    <property type="project" value="InterPro"/>
</dbReference>
<feature type="domain" description="Chromo" evidence="9">
    <location>
        <begin position="1695"/>
        <end position="1744"/>
    </location>
</feature>
<evidence type="ECO:0000256" key="7">
    <source>
        <dbReference type="SAM" id="Coils"/>
    </source>
</evidence>
<dbReference type="GO" id="GO:0003964">
    <property type="term" value="F:RNA-directed DNA polymerase activity"/>
    <property type="evidence" value="ECO:0007669"/>
    <property type="project" value="UniProtKB-KW"/>
</dbReference>
<feature type="domain" description="Integrase catalytic" evidence="10">
    <location>
        <begin position="1363"/>
        <end position="1523"/>
    </location>
</feature>
<feature type="region of interest" description="Disordered" evidence="8">
    <location>
        <begin position="1"/>
        <end position="87"/>
    </location>
</feature>
<dbReference type="PANTHER" id="PTHR37984">
    <property type="entry name" value="PROTEIN CBG26694"/>
    <property type="match status" value="1"/>
</dbReference>
<dbReference type="Pfam" id="PF17917">
    <property type="entry name" value="RT_RNaseH"/>
    <property type="match status" value="1"/>
</dbReference>
<protein>
    <recommendedName>
        <fullName evidence="13">Reverse transcriptase</fullName>
    </recommendedName>
</protein>
<dbReference type="EMBL" id="JAKCXM010000655">
    <property type="protein sequence ID" value="KAJ0392354.1"/>
    <property type="molecule type" value="Genomic_DNA"/>
</dbReference>
<dbReference type="InterPro" id="IPR041373">
    <property type="entry name" value="RT_RNaseH"/>
</dbReference>
<dbReference type="GO" id="GO:0004519">
    <property type="term" value="F:endonuclease activity"/>
    <property type="evidence" value="ECO:0007669"/>
    <property type="project" value="UniProtKB-KW"/>
</dbReference>
<evidence type="ECO:0000256" key="8">
    <source>
        <dbReference type="SAM" id="MobiDB-lite"/>
    </source>
</evidence>
<evidence type="ECO:0000313" key="12">
    <source>
        <dbReference type="Proteomes" id="UP001209570"/>
    </source>
</evidence>
<evidence type="ECO:0000259" key="9">
    <source>
        <dbReference type="PROSITE" id="PS50013"/>
    </source>
</evidence>
<gene>
    <name evidence="11" type="ORF">P43SY_008719</name>
</gene>
<dbReference type="InterPro" id="IPR043502">
    <property type="entry name" value="DNA/RNA_pol_sf"/>
</dbReference>
<evidence type="ECO:0000259" key="10">
    <source>
        <dbReference type="PROSITE" id="PS50994"/>
    </source>
</evidence>